<dbReference type="PATRIC" id="fig|69279.3.peg.617"/>
<evidence type="ECO:0008006" key="5">
    <source>
        <dbReference type="Google" id="ProtNLM"/>
    </source>
</evidence>
<keyword evidence="4" id="KW-1185">Reference proteome</keyword>
<sequence>MNTPQAKARALFREYSRHSNAALQAPETADIGALASAFADHFVGANPTGVVGGAKEASFPDVLRRGFEAYRAMGGTRFEIVNLDVEMLDDSNAMVRADWEFDYLRPRDGAKGTIAFRNIYFVNFAGGEPRIFAWITPDEAQAMKDHGLA</sequence>
<evidence type="ECO:0000313" key="3">
    <source>
        <dbReference type="Proteomes" id="UP000019849"/>
    </source>
</evidence>
<dbReference type="EMBL" id="SNZF01000019">
    <property type="protein sequence ID" value="TDR33719.1"/>
    <property type="molecule type" value="Genomic_DNA"/>
</dbReference>
<dbReference type="HOGENOM" id="CLU_122942_0_0_5"/>
<gene>
    <name evidence="1" type="ORF">BG36_08550</name>
    <name evidence="2" type="ORF">DES43_1195</name>
</gene>
<dbReference type="EMBL" id="JENY01000002">
    <property type="protein sequence ID" value="EXL10191.1"/>
    <property type="molecule type" value="Genomic_DNA"/>
</dbReference>
<dbReference type="Gene3D" id="3.10.450.50">
    <property type="match status" value="1"/>
</dbReference>
<proteinExistence type="predicted"/>
<dbReference type="RefSeq" id="WP_051520370.1">
    <property type="nucleotide sequence ID" value="NZ_KK073878.1"/>
</dbReference>
<evidence type="ECO:0000313" key="4">
    <source>
        <dbReference type="Proteomes" id="UP000294958"/>
    </source>
</evidence>
<dbReference type="AlphaFoldDB" id="A0A011UVB4"/>
<dbReference type="Proteomes" id="UP000019849">
    <property type="component" value="Unassembled WGS sequence"/>
</dbReference>
<comment type="caution">
    <text evidence="1">The sequence shown here is derived from an EMBL/GenBank/DDBJ whole genome shotgun (WGS) entry which is preliminary data.</text>
</comment>
<evidence type="ECO:0000313" key="2">
    <source>
        <dbReference type="EMBL" id="TDR33719.1"/>
    </source>
</evidence>
<accession>A0A011UVB4</accession>
<dbReference type="OrthoDB" id="667202at2"/>
<reference evidence="2 4" key="2">
    <citation type="submission" date="2019-03" db="EMBL/GenBank/DDBJ databases">
        <title>Genomic Encyclopedia of Type Strains, Phase IV (KMG-IV): sequencing the most valuable type-strain genomes for metagenomic binning, comparative biology and taxonomic classification.</title>
        <authorList>
            <person name="Goeker M."/>
        </authorList>
    </citation>
    <scope>NUCLEOTIDE SEQUENCE [LARGE SCALE GENOMIC DNA]</scope>
    <source>
        <strain evidence="2 4">DSM 11603</strain>
    </source>
</reference>
<dbReference type="SUPFAM" id="SSF54427">
    <property type="entry name" value="NTF2-like"/>
    <property type="match status" value="1"/>
</dbReference>
<protein>
    <recommendedName>
        <fullName evidence="5">SnoaL-like domain-containing protein</fullName>
    </recommendedName>
</protein>
<dbReference type="eggNOG" id="ENOG502ZXKK">
    <property type="taxonomic scope" value="Bacteria"/>
</dbReference>
<organism evidence="1 3">
    <name type="scientific">Aquamicrobium defluvii</name>
    <dbReference type="NCBI Taxonomy" id="69279"/>
    <lineage>
        <taxon>Bacteria</taxon>
        <taxon>Pseudomonadati</taxon>
        <taxon>Pseudomonadota</taxon>
        <taxon>Alphaproteobacteria</taxon>
        <taxon>Hyphomicrobiales</taxon>
        <taxon>Phyllobacteriaceae</taxon>
        <taxon>Aquamicrobium</taxon>
    </lineage>
</organism>
<dbReference type="STRING" id="69279.BG36_08550"/>
<reference evidence="1 3" key="1">
    <citation type="submission" date="2014-02" db="EMBL/GenBank/DDBJ databases">
        <title>Aquamicrobium defluvii Genome sequencing.</title>
        <authorList>
            <person name="Wang X."/>
        </authorList>
    </citation>
    <scope>NUCLEOTIDE SEQUENCE [LARGE SCALE GENOMIC DNA]</scope>
    <source>
        <strain evidence="1 3">W13Z1</strain>
    </source>
</reference>
<evidence type="ECO:0000313" key="1">
    <source>
        <dbReference type="EMBL" id="EXL10191.1"/>
    </source>
</evidence>
<name>A0A011UVB4_9HYPH</name>
<dbReference type="InterPro" id="IPR032710">
    <property type="entry name" value="NTF2-like_dom_sf"/>
</dbReference>
<dbReference type="Proteomes" id="UP000294958">
    <property type="component" value="Unassembled WGS sequence"/>
</dbReference>